<evidence type="ECO:0000313" key="3">
    <source>
        <dbReference type="EMBL" id="QJA90165.1"/>
    </source>
</evidence>
<dbReference type="Pfam" id="PF18903">
    <property type="entry name" value="DUF5659"/>
    <property type="match status" value="1"/>
</dbReference>
<accession>A0A6M3JK97</accession>
<dbReference type="AlphaFoldDB" id="A0A6M3JK97"/>
<reference evidence="2" key="1">
    <citation type="submission" date="2020-03" db="EMBL/GenBank/DDBJ databases">
        <title>The deep terrestrial virosphere.</title>
        <authorList>
            <person name="Holmfeldt K."/>
            <person name="Nilsson E."/>
            <person name="Simone D."/>
            <person name="Lopez-Fernandez M."/>
            <person name="Wu X."/>
            <person name="de Brujin I."/>
            <person name="Lundin D."/>
            <person name="Andersson A."/>
            <person name="Bertilsson S."/>
            <person name="Dopson M."/>
        </authorList>
    </citation>
    <scope>NUCLEOTIDE SEQUENCE</scope>
    <source>
        <strain evidence="2">MM415A04570</strain>
        <strain evidence="3">MM415B02430</strain>
    </source>
</reference>
<sequence>MTDRKSESIFHTTEFLFAAYLRAKGIIYLRTDWYSTRQATFVFKMPPENIVIAWQKADDEVSARALNDSLNFFRDELRRQSNA</sequence>
<gene>
    <name evidence="2" type="ORF">MM415A04570_0012</name>
    <name evidence="3" type="ORF">MM415B02430_0006</name>
</gene>
<protein>
    <recommendedName>
        <fullName evidence="1">DUF5659 domain-containing protein</fullName>
    </recommendedName>
</protein>
<evidence type="ECO:0000313" key="2">
    <source>
        <dbReference type="EMBL" id="QJA69462.1"/>
    </source>
</evidence>
<organism evidence="2">
    <name type="scientific">viral metagenome</name>
    <dbReference type="NCBI Taxonomy" id="1070528"/>
    <lineage>
        <taxon>unclassified sequences</taxon>
        <taxon>metagenomes</taxon>
        <taxon>organismal metagenomes</taxon>
    </lineage>
</organism>
<feature type="domain" description="DUF5659" evidence="1">
    <location>
        <begin position="9"/>
        <end position="48"/>
    </location>
</feature>
<dbReference type="EMBL" id="MT141707">
    <property type="protein sequence ID" value="QJA69462.1"/>
    <property type="molecule type" value="Genomic_DNA"/>
</dbReference>
<name>A0A6M3JK97_9ZZZZ</name>
<dbReference type="InterPro" id="IPR043718">
    <property type="entry name" value="DUF5659"/>
</dbReference>
<evidence type="ECO:0000259" key="1">
    <source>
        <dbReference type="Pfam" id="PF18903"/>
    </source>
</evidence>
<proteinExistence type="predicted"/>
<dbReference type="EMBL" id="MT142895">
    <property type="protein sequence ID" value="QJA90165.1"/>
    <property type="molecule type" value="Genomic_DNA"/>
</dbReference>